<dbReference type="Gene3D" id="2.130.10.10">
    <property type="entry name" value="YVTN repeat-like/Quinoprotein amine dehydrogenase"/>
    <property type="match status" value="1"/>
</dbReference>
<feature type="compositionally biased region" description="Pro residues" evidence="3">
    <location>
        <begin position="246"/>
        <end position="257"/>
    </location>
</feature>
<keyword evidence="2" id="KW-0963">Cytoplasm</keyword>
<feature type="region of interest" description="Disordered" evidence="3">
    <location>
        <begin position="1"/>
        <end position="106"/>
    </location>
</feature>
<proteinExistence type="predicted"/>
<dbReference type="GO" id="GO:0071013">
    <property type="term" value="C:catalytic step 2 spliceosome"/>
    <property type="evidence" value="ECO:0007669"/>
    <property type="project" value="TreeGrafter"/>
</dbReference>
<sequence>PAFPRPRPARAELPPQRVRPPQCGQGAVRAARFTPPTGRPPPNRAGAPPNYCLTCGSDKTLPPRNPHPPPALRTYQGHGYEAPPAAGSFDNSQLCPPGADTPPALWDVTTGQVVRPPRGHAPPRPGGKFVNCVQFNEEATPPLSGSIDPPVRCSPPRSRRPDPMQVLDPPQDGIPPLKLSAYEILSGSPPGRVRRYDLRAGQPPPDYIPPQFGGVCFTKDGQCVLPPRLDSPPRLLDKDTGELLGAPPPSPPPPPPLMGGSAGPPLPPSPLPPPTGHRSTTYRLDCPPREQDPPLGCASEDGHVYFSPPVEVPPPSSGGLWGSPPSPPPTPPSPPQGSLVLSLPVGTPPLQSFPPHPRLPCVLAATQAPPTLWPPPNFQPEGDPD</sequence>
<evidence type="ECO:0000313" key="4">
    <source>
        <dbReference type="EMBL" id="NWQ71341.1"/>
    </source>
</evidence>
<feature type="non-terminal residue" evidence="4">
    <location>
        <position position="1"/>
    </location>
</feature>
<feature type="compositionally biased region" description="Low complexity" evidence="3">
    <location>
        <begin position="225"/>
        <end position="234"/>
    </location>
</feature>
<keyword evidence="5" id="KW-1185">Reference proteome</keyword>
<dbReference type="GO" id="GO:0005737">
    <property type="term" value="C:cytoplasm"/>
    <property type="evidence" value="ECO:0007669"/>
    <property type="project" value="UniProtKB-SubCell"/>
</dbReference>
<evidence type="ECO:0000256" key="1">
    <source>
        <dbReference type="ARBA" id="ARBA00004496"/>
    </source>
</evidence>
<feature type="compositionally biased region" description="Pro residues" evidence="3">
    <location>
        <begin position="264"/>
        <end position="275"/>
    </location>
</feature>
<name>A0A7K4RDD7_9TYRA</name>
<evidence type="ECO:0000256" key="2">
    <source>
        <dbReference type="ARBA" id="ARBA00022490"/>
    </source>
</evidence>
<dbReference type="EMBL" id="VYZA01002188">
    <property type="protein sequence ID" value="NWQ71341.1"/>
    <property type="molecule type" value="Genomic_DNA"/>
</dbReference>
<dbReference type="Proteomes" id="UP000556200">
    <property type="component" value="Unassembled WGS sequence"/>
</dbReference>
<evidence type="ECO:0000256" key="3">
    <source>
        <dbReference type="SAM" id="MobiDB-lite"/>
    </source>
</evidence>
<comment type="subcellular location">
    <subcellularLocation>
        <location evidence="1">Cytoplasm</location>
    </subcellularLocation>
</comment>
<accession>A0A7K4RDD7</accession>
<protein>
    <submittedName>
        <fullName evidence="4">WDR83 protein</fullName>
    </submittedName>
</protein>
<organism evidence="4 5">
    <name type="scientific">Neopipo cinnamomea</name>
    <dbReference type="NCBI Taxonomy" id="456388"/>
    <lineage>
        <taxon>Eukaryota</taxon>
        <taxon>Metazoa</taxon>
        <taxon>Chordata</taxon>
        <taxon>Craniata</taxon>
        <taxon>Vertebrata</taxon>
        <taxon>Euteleostomi</taxon>
        <taxon>Archelosauria</taxon>
        <taxon>Archosauria</taxon>
        <taxon>Dinosauria</taxon>
        <taxon>Saurischia</taxon>
        <taxon>Theropoda</taxon>
        <taxon>Coelurosauria</taxon>
        <taxon>Aves</taxon>
        <taxon>Neognathae</taxon>
        <taxon>Neoaves</taxon>
        <taxon>Telluraves</taxon>
        <taxon>Australaves</taxon>
        <taxon>Passeriformes</taxon>
        <taxon>Tyrannidae</taxon>
        <taxon>Neopipo</taxon>
    </lineage>
</organism>
<dbReference type="InterPro" id="IPR051980">
    <property type="entry name" value="WD_repeat_MORG1"/>
</dbReference>
<feature type="non-terminal residue" evidence="4">
    <location>
        <position position="385"/>
    </location>
</feature>
<dbReference type="PANTHER" id="PTHR22842">
    <property type="entry name" value="WD40 REPEAT PROTEIN"/>
    <property type="match status" value="1"/>
</dbReference>
<dbReference type="InterPro" id="IPR015943">
    <property type="entry name" value="WD40/YVTN_repeat-like_dom_sf"/>
</dbReference>
<dbReference type="GO" id="GO:0000398">
    <property type="term" value="P:mRNA splicing, via spliceosome"/>
    <property type="evidence" value="ECO:0007669"/>
    <property type="project" value="TreeGrafter"/>
</dbReference>
<reference evidence="4 5" key="1">
    <citation type="submission" date="2019-09" db="EMBL/GenBank/DDBJ databases">
        <title>Bird 10,000 Genomes (B10K) Project - Family phase.</title>
        <authorList>
            <person name="Zhang G."/>
        </authorList>
    </citation>
    <scope>NUCLEOTIDE SEQUENCE [LARGE SCALE GENOMIC DNA]</scope>
    <source>
        <strain evidence="4">B10K-DU-004-15</strain>
        <tissue evidence="4">Mixed tissue sample</tissue>
    </source>
</reference>
<dbReference type="AlphaFoldDB" id="A0A7K4RDD7"/>
<dbReference type="PANTHER" id="PTHR22842:SF3">
    <property type="entry name" value="WD REPEAT DOMAIN-CONTAINING PROTEIN 83"/>
    <property type="match status" value="1"/>
</dbReference>
<feature type="compositionally biased region" description="Pro residues" evidence="3">
    <location>
        <begin position="324"/>
        <end position="335"/>
    </location>
</feature>
<gene>
    <name evidence="4" type="primary">Wdr83</name>
    <name evidence="4" type="ORF">NEOCIN_R14955</name>
</gene>
<comment type="caution">
    <text evidence="4">The sequence shown here is derived from an EMBL/GenBank/DDBJ whole genome shotgun (WGS) entry which is preliminary data.</text>
</comment>
<feature type="region of interest" description="Disordered" evidence="3">
    <location>
        <begin position="138"/>
        <end position="352"/>
    </location>
</feature>
<dbReference type="InterPro" id="IPR036322">
    <property type="entry name" value="WD40_repeat_dom_sf"/>
</dbReference>
<evidence type="ECO:0000313" key="5">
    <source>
        <dbReference type="Proteomes" id="UP000556200"/>
    </source>
</evidence>
<dbReference type="SUPFAM" id="SSF50978">
    <property type="entry name" value="WD40 repeat-like"/>
    <property type="match status" value="1"/>
</dbReference>